<accession>A0A6J6M0P1</accession>
<dbReference type="AlphaFoldDB" id="A0A6J6M0P1"/>
<feature type="compositionally biased region" description="Low complexity" evidence="1">
    <location>
        <begin position="203"/>
        <end position="223"/>
    </location>
</feature>
<evidence type="ECO:0000256" key="1">
    <source>
        <dbReference type="SAM" id="MobiDB-lite"/>
    </source>
</evidence>
<dbReference type="GO" id="GO:0008360">
    <property type="term" value="P:regulation of cell shape"/>
    <property type="evidence" value="ECO:0007669"/>
    <property type="project" value="InterPro"/>
</dbReference>
<evidence type="ECO:0000259" key="2">
    <source>
        <dbReference type="Pfam" id="PF04085"/>
    </source>
</evidence>
<dbReference type="InterPro" id="IPR007221">
    <property type="entry name" value="MreC"/>
</dbReference>
<dbReference type="InterPro" id="IPR055342">
    <property type="entry name" value="MreC_beta-barrel_core"/>
</dbReference>
<dbReference type="Gene3D" id="2.40.10.340">
    <property type="entry name" value="Rod shape-determining protein MreC, domain 1"/>
    <property type="match status" value="1"/>
</dbReference>
<sequence>MAGYSFTRRRAILLLSLTSVLLITLDLRGSSAVNMTRSAFGAIFRPIESATRVVTRPIQNTWNGITNYNDVLAENRRLRDLVAYDEGATVAAIASVREAQELLALNGLPTLAGISSCTAQVVGQSPSNFTQTVELNRGSECGIKVGMPVLNAAGMIGKVTDVYSKRSVVMLITDPGYSLSVKVVNTPPTTTTTTVPGQVAASTTSTTTTTTTTTTIPRTTTTTIKGFTPGGTAAPTTTQPLVPGETTPTGTVGPNQPGKNTNSPITVPAGADLPLRETGALEGRGLTKNPIIRFIENQPRFGSVAVGSPVISSGGATSLAPPDIVIGTVSRVVKRTGTLGPLLEVKLSANFDNLNFVRVLLYQPITERPAAP</sequence>
<feature type="domain" description="Rod shape-determining protein MreC beta-barrel core" evidence="2">
    <location>
        <begin position="121"/>
        <end position="197"/>
    </location>
</feature>
<feature type="domain" description="Rod shape-determining protein MreC beta-barrel core" evidence="2">
    <location>
        <begin position="276"/>
        <end position="360"/>
    </location>
</feature>
<dbReference type="InterPro" id="IPR042177">
    <property type="entry name" value="Cell/Rod_1"/>
</dbReference>
<proteinExistence type="predicted"/>
<protein>
    <submittedName>
        <fullName evidence="3">Unannotated protein</fullName>
    </submittedName>
</protein>
<dbReference type="EMBL" id="CAEZWV010000008">
    <property type="protein sequence ID" value="CAB4667442.1"/>
    <property type="molecule type" value="Genomic_DNA"/>
</dbReference>
<dbReference type="PANTHER" id="PTHR34138:SF1">
    <property type="entry name" value="CELL SHAPE-DETERMINING PROTEIN MREC"/>
    <property type="match status" value="1"/>
</dbReference>
<feature type="region of interest" description="Disordered" evidence="1">
    <location>
        <begin position="189"/>
        <end position="271"/>
    </location>
</feature>
<feature type="compositionally biased region" description="Low complexity" evidence="1">
    <location>
        <begin position="230"/>
        <end position="254"/>
    </location>
</feature>
<gene>
    <name evidence="3" type="ORF">UFOPK2295_00586</name>
</gene>
<reference evidence="3" key="1">
    <citation type="submission" date="2020-05" db="EMBL/GenBank/DDBJ databases">
        <authorList>
            <person name="Chiriac C."/>
            <person name="Salcher M."/>
            <person name="Ghai R."/>
            <person name="Kavagutti S V."/>
        </authorList>
    </citation>
    <scope>NUCLEOTIDE SEQUENCE</scope>
</reference>
<organism evidence="3">
    <name type="scientific">freshwater metagenome</name>
    <dbReference type="NCBI Taxonomy" id="449393"/>
    <lineage>
        <taxon>unclassified sequences</taxon>
        <taxon>metagenomes</taxon>
        <taxon>ecological metagenomes</taxon>
    </lineage>
</organism>
<dbReference type="Pfam" id="PF04085">
    <property type="entry name" value="MreC"/>
    <property type="match status" value="2"/>
</dbReference>
<evidence type="ECO:0000313" key="3">
    <source>
        <dbReference type="EMBL" id="CAB4667442.1"/>
    </source>
</evidence>
<name>A0A6J6M0P1_9ZZZZ</name>
<dbReference type="PANTHER" id="PTHR34138">
    <property type="entry name" value="CELL SHAPE-DETERMINING PROTEIN MREC"/>
    <property type="match status" value="1"/>
</dbReference>
<dbReference type="GO" id="GO:0005886">
    <property type="term" value="C:plasma membrane"/>
    <property type="evidence" value="ECO:0007669"/>
    <property type="project" value="TreeGrafter"/>
</dbReference>